<feature type="region of interest" description="Disordered" evidence="1">
    <location>
        <begin position="1"/>
        <end position="36"/>
    </location>
</feature>
<proteinExistence type="predicted"/>
<organism evidence="3 4">
    <name type="scientific">Actinacidiphila cocklensis</name>
    <dbReference type="NCBI Taxonomy" id="887465"/>
    <lineage>
        <taxon>Bacteria</taxon>
        <taxon>Bacillati</taxon>
        <taxon>Actinomycetota</taxon>
        <taxon>Actinomycetes</taxon>
        <taxon>Kitasatosporales</taxon>
        <taxon>Streptomycetaceae</taxon>
        <taxon>Actinacidiphila</taxon>
    </lineage>
</organism>
<dbReference type="Proteomes" id="UP001152519">
    <property type="component" value="Unassembled WGS sequence"/>
</dbReference>
<feature type="transmembrane region" description="Helical" evidence="2">
    <location>
        <begin position="170"/>
        <end position="191"/>
    </location>
</feature>
<feature type="transmembrane region" description="Helical" evidence="2">
    <location>
        <begin position="73"/>
        <end position="95"/>
    </location>
</feature>
<gene>
    <name evidence="3" type="ORF">SCOCK_210110</name>
</gene>
<feature type="transmembrane region" description="Helical" evidence="2">
    <location>
        <begin position="197"/>
        <end position="216"/>
    </location>
</feature>
<feature type="transmembrane region" description="Helical" evidence="2">
    <location>
        <begin position="128"/>
        <end position="149"/>
    </location>
</feature>
<name>A0A9W4DU92_9ACTN</name>
<reference evidence="3" key="1">
    <citation type="submission" date="2021-05" db="EMBL/GenBank/DDBJ databases">
        <authorList>
            <person name="Arsene-Ploetze F."/>
        </authorList>
    </citation>
    <scope>NUCLEOTIDE SEQUENCE</scope>
    <source>
        <strain evidence="3">DSM 42138</strain>
    </source>
</reference>
<evidence type="ECO:0000313" key="4">
    <source>
        <dbReference type="Proteomes" id="UP001152519"/>
    </source>
</evidence>
<comment type="caution">
    <text evidence="3">The sequence shown here is derived from an EMBL/GenBank/DDBJ whole genome shotgun (WGS) entry which is preliminary data.</text>
</comment>
<dbReference type="AlphaFoldDB" id="A0A9W4DU92"/>
<evidence type="ECO:0000256" key="1">
    <source>
        <dbReference type="SAM" id="MobiDB-lite"/>
    </source>
</evidence>
<evidence type="ECO:0000256" key="2">
    <source>
        <dbReference type="SAM" id="Phobius"/>
    </source>
</evidence>
<accession>A0A9W4DU92</accession>
<feature type="transmembrane region" description="Helical" evidence="2">
    <location>
        <begin position="228"/>
        <end position="251"/>
    </location>
</feature>
<evidence type="ECO:0000313" key="3">
    <source>
        <dbReference type="EMBL" id="CAG6393670.1"/>
    </source>
</evidence>
<keyword evidence="2" id="KW-0472">Membrane</keyword>
<keyword evidence="2" id="KW-0812">Transmembrane</keyword>
<sequence length="338" mass="36908">MSRRRHGPVSPRLTGHEDPQCRRARRTSEGRAEDKTPGISRERLVRLLTFWLRPSFVLRVVNRFQKIVGFDRSMALASSALTGLVPLLVLSSAVFGNDVADRIISRYRLTGGGADAVRSVFAGESTSAGVSVLGATFLAISTLSFARSTQRLFEQTWELKPLSVRNTRNNLWWIVSLGCYTAVLGAVHAAVDQGTLGLASAACEAPITGAFLIWSGRVLSAWRLTWRALMPFGLTAAALTAVYSVGATVYLPRLFNSQASRYGAAGAVFGTVSALFGAMLVVVVSAVLGREIHDELTRIRTGRRPSDDQVRRQWNRVVEQTRSRWRTARKQPAAPPGA</sequence>
<dbReference type="EMBL" id="CAJSLV010000050">
    <property type="protein sequence ID" value="CAG6393670.1"/>
    <property type="molecule type" value="Genomic_DNA"/>
</dbReference>
<feature type="transmembrane region" description="Helical" evidence="2">
    <location>
        <begin position="263"/>
        <end position="288"/>
    </location>
</feature>
<keyword evidence="2" id="KW-1133">Transmembrane helix</keyword>
<dbReference type="RefSeq" id="WP_251489523.1">
    <property type="nucleotide sequence ID" value="NZ_CAJSLV010000050.1"/>
</dbReference>
<feature type="compositionally biased region" description="Basic and acidic residues" evidence="1">
    <location>
        <begin position="14"/>
        <end position="36"/>
    </location>
</feature>
<keyword evidence="4" id="KW-1185">Reference proteome</keyword>
<protein>
    <submittedName>
        <fullName evidence="3">Membrane protein</fullName>
    </submittedName>
</protein>